<organism evidence="1 2">
    <name type="scientific">Candidatus Onthomorpha intestinigallinarum</name>
    <dbReference type="NCBI Taxonomy" id="2840880"/>
    <lineage>
        <taxon>Bacteria</taxon>
        <taxon>Pseudomonadati</taxon>
        <taxon>Bacteroidota</taxon>
        <taxon>Bacteroidia</taxon>
        <taxon>Bacteroidales</taxon>
        <taxon>Candidatus Onthomorpha</taxon>
    </lineage>
</organism>
<accession>A0A9D1RG49</accession>
<dbReference type="EMBL" id="DXGG01000034">
    <property type="protein sequence ID" value="HIW86825.1"/>
    <property type="molecule type" value="Genomic_DNA"/>
</dbReference>
<evidence type="ECO:0000313" key="1">
    <source>
        <dbReference type="EMBL" id="HIW86825.1"/>
    </source>
</evidence>
<reference evidence="1" key="1">
    <citation type="journal article" date="2021" name="PeerJ">
        <title>Extensive microbial diversity within the chicken gut microbiome revealed by metagenomics and culture.</title>
        <authorList>
            <person name="Gilroy R."/>
            <person name="Ravi A."/>
            <person name="Getino M."/>
            <person name="Pursley I."/>
            <person name="Horton D.L."/>
            <person name="Alikhan N.F."/>
            <person name="Baker D."/>
            <person name="Gharbi K."/>
            <person name="Hall N."/>
            <person name="Watson M."/>
            <person name="Adriaenssens E.M."/>
            <person name="Foster-Nyarko E."/>
            <person name="Jarju S."/>
            <person name="Secka A."/>
            <person name="Antonio M."/>
            <person name="Oren A."/>
            <person name="Chaudhuri R.R."/>
            <person name="La Ragione R."/>
            <person name="Hildebrand F."/>
            <person name="Pallen M.J."/>
        </authorList>
    </citation>
    <scope>NUCLEOTIDE SEQUENCE</scope>
    <source>
        <strain evidence="1">Gambia16-930</strain>
    </source>
</reference>
<reference evidence="1" key="2">
    <citation type="submission" date="2021-04" db="EMBL/GenBank/DDBJ databases">
        <authorList>
            <person name="Gilroy R."/>
        </authorList>
    </citation>
    <scope>NUCLEOTIDE SEQUENCE</scope>
    <source>
        <strain evidence="1">Gambia16-930</strain>
    </source>
</reference>
<proteinExistence type="predicted"/>
<dbReference type="Proteomes" id="UP000824267">
    <property type="component" value="Unassembled WGS sequence"/>
</dbReference>
<dbReference type="AlphaFoldDB" id="A0A9D1RG49"/>
<name>A0A9D1RG49_9BACT</name>
<gene>
    <name evidence="1" type="ORF">IAC47_00915</name>
</gene>
<sequence length="71" mass="8200">MDNEFMTAFERERARRHKAICTEYVELTAKHTGIKPNRIINSIAEKHSMTIPGVKRILIGNGLYVTKKRKS</sequence>
<comment type="caution">
    <text evidence="1">The sequence shown here is derived from an EMBL/GenBank/DDBJ whole genome shotgun (WGS) entry which is preliminary data.</text>
</comment>
<protein>
    <submittedName>
        <fullName evidence="1">Uncharacterized protein</fullName>
    </submittedName>
</protein>
<evidence type="ECO:0000313" key="2">
    <source>
        <dbReference type="Proteomes" id="UP000824267"/>
    </source>
</evidence>